<dbReference type="EMBL" id="CP000108">
    <property type="protein sequence ID" value="ABB27980.1"/>
    <property type="molecule type" value="Genomic_DNA"/>
</dbReference>
<name>Q3ASP5_CHLCH</name>
<dbReference type="STRING" id="340177.Cag_0709"/>
<protein>
    <submittedName>
        <fullName evidence="1">Uncharacterized protein</fullName>
    </submittedName>
</protein>
<evidence type="ECO:0000313" key="1">
    <source>
        <dbReference type="EMBL" id="ABB27980.1"/>
    </source>
</evidence>
<dbReference type="HOGENOM" id="CLU_3041707_0_0_10"/>
<sequence length="54" mass="6082">MFYRKNFLGIPEQVLHGDGFTIELSRNEVVLIDIYNADLLLSKLADEVLTAKAS</sequence>
<reference evidence="1" key="1">
    <citation type="submission" date="2005-08" db="EMBL/GenBank/DDBJ databases">
        <title>Complete sequence of Chlorobium chlorochromatii CaD3.</title>
        <authorList>
            <person name="Copeland A."/>
            <person name="Lucas S."/>
            <person name="Lapidus A."/>
            <person name="Barry K."/>
            <person name="Detter J.C."/>
            <person name="Glavina T."/>
            <person name="Hammon N."/>
            <person name="Israni S."/>
            <person name="Pitluck S."/>
            <person name="Bryant D."/>
            <person name="Schmutz J."/>
            <person name="Larimer F."/>
            <person name="Land M."/>
            <person name="Kyrpides N."/>
            <person name="Ivanova N."/>
            <person name="Richardson P."/>
        </authorList>
    </citation>
    <scope>NUCLEOTIDE SEQUENCE [LARGE SCALE GENOMIC DNA]</scope>
    <source>
        <strain evidence="1">CaD3</strain>
    </source>
</reference>
<dbReference type="KEGG" id="cch:Cag_0709"/>
<dbReference type="AlphaFoldDB" id="Q3ASP5"/>
<gene>
    <name evidence="1" type="ordered locus">Cag_0709</name>
</gene>
<proteinExistence type="predicted"/>
<organism evidence="1">
    <name type="scientific">Chlorobium chlorochromatii (strain CaD3)</name>
    <dbReference type="NCBI Taxonomy" id="340177"/>
    <lineage>
        <taxon>Bacteria</taxon>
        <taxon>Pseudomonadati</taxon>
        <taxon>Chlorobiota</taxon>
        <taxon>Chlorobiia</taxon>
        <taxon>Chlorobiales</taxon>
        <taxon>Chlorobiaceae</taxon>
        <taxon>Chlorobium/Pelodictyon group</taxon>
        <taxon>Chlorobium</taxon>
    </lineage>
</organism>
<accession>Q3ASP5</accession>